<name>A0A9D1L402_9BACT</name>
<evidence type="ECO:0000313" key="1">
    <source>
        <dbReference type="EMBL" id="HIU22552.1"/>
    </source>
</evidence>
<evidence type="ECO:0000313" key="2">
    <source>
        <dbReference type="Proteomes" id="UP000824087"/>
    </source>
</evidence>
<reference evidence="1" key="1">
    <citation type="submission" date="2020-10" db="EMBL/GenBank/DDBJ databases">
        <authorList>
            <person name="Gilroy R."/>
        </authorList>
    </citation>
    <scope>NUCLEOTIDE SEQUENCE</scope>
    <source>
        <strain evidence="1">CHK197-8231</strain>
    </source>
</reference>
<dbReference type="Proteomes" id="UP000824087">
    <property type="component" value="Unassembled WGS sequence"/>
</dbReference>
<reference evidence="1" key="2">
    <citation type="journal article" date="2021" name="PeerJ">
        <title>Extensive microbial diversity within the chicken gut microbiome revealed by metagenomics and culture.</title>
        <authorList>
            <person name="Gilroy R."/>
            <person name="Ravi A."/>
            <person name="Getino M."/>
            <person name="Pursley I."/>
            <person name="Horton D.L."/>
            <person name="Alikhan N.F."/>
            <person name="Baker D."/>
            <person name="Gharbi K."/>
            <person name="Hall N."/>
            <person name="Watson M."/>
            <person name="Adriaenssens E.M."/>
            <person name="Foster-Nyarko E."/>
            <person name="Jarju S."/>
            <person name="Secka A."/>
            <person name="Antonio M."/>
            <person name="Oren A."/>
            <person name="Chaudhuri R.R."/>
            <person name="La Ragione R."/>
            <person name="Hildebrand F."/>
            <person name="Pallen M.J."/>
        </authorList>
    </citation>
    <scope>NUCLEOTIDE SEQUENCE</scope>
    <source>
        <strain evidence="1">CHK197-8231</strain>
    </source>
</reference>
<gene>
    <name evidence="1" type="ORF">IAD49_03105</name>
</gene>
<comment type="caution">
    <text evidence="1">The sequence shown here is derived from an EMBL/GenBank/DDBJ whole genome shotgun (WGS) entry which is preliminary data.</text>
</comment>
<sequence length="64" mass="7927">MSIEDLQRVFTYLENKMNPQNLLYFKLTDKNEITAYFKESSKKFATFYIYEISKFLKRQRKEEQ</sequence>
<proteinExistence type="predicted"/>
<protein>
    <submittedName>
        <fullName evidence="1">Uncharacterized protein</fullName>
    </submittedName>
</protein>
<accession>A0A9D1L402</accession>
<organism evidence="1 2">
    <name type="scientific">Candidatus Fimihabitans intestinipullorum</name>
    <dbReference type="NCBI Taxonomy" id="2840820"/>
    <lineage>
        <taxon>Bacteria</taxon>
        <taxon>Bacillati</taxon>
        <taxon>Mycoplasmatota</taxon>
        <taxon>Mycoplasmatota incertae sedis</taxon>
        <taxon>Candidatus Fimihabitans</taxon>
    </lineage>
</organism>
<dbReference type="EMBL" id="DVML01000018">
    <property type="protein sequence ID" value="HIU22552.1"/>
    <property type="molecule type" value="Genomic_DNA"/>
</dbReference>
<dbReference type="AlphaFoldDB" id="A0A9D1L402"/>